<keyword evidence="5" id="KW-0443">Lipid metabolism</keyword>
<dbReference type="GO" id="GO:0017040">
    <property type="term" value="F:N-acylsphingosine amidohydrolase activity"/>
    <property type="evidence" value="ECO:0007669"/>
    <property type="project" value="UniProtKB-UniRule"/>
</dbReference>
<dbReference type="InterPro" id="IPR031331">
    <property type="entry name" value="NEUT/ALK_ceramidase_C"/>
</dbReference>
<keyword evidence="5" id="KW-0746">Sphingolipid metabolism</keyword>
<evidence type="ECO:0000256" key="3">
    <source>
        <dbReference type="PIRSR" id="PIRSR606823-1"/>
    </source>
</evidence>
<dbReference type="Pfam" id="PF04734">
    <property type="entry name" value="Ceramidase_alk"/>
    <property type="match status" value="1"/>
</dbReference>
<dbReference type="GO" id="GO:0046514">
    <property type="term" value="P:ceramide catabolic process"/>
    <property type="evidence" value="ECO:0007669"/>
    <property type="project" value="InterPro"/>
</dbReference>
<dbReference type="GO" id="GO:0046872">
    <property type="term" value="F:metal ion binding"/>
    <property type="evidence" value="ECO:0007669"/>
    <property type="project" value="UniProtKB-KW"/>
</dbReference>
<dbReference type="GO" id="GO:0016020">
    <property type="term" value="C:membrane"/>
    <property type="evidence" value="ECO:0007669"/>
    <property type="project" value="GOC"/>
</dbReference>
<dbReference type="GO" id="GO:0046512">
    <property type="term" value="P:sphingosine biosynthetic process"/>
    <property type="evidence" value="ECO:0007669"/>
    <property type="project" value="TreeGrafter"/>
</dbReference>
<feature type="active site" description="Nucleophile" evidence="3">
    <location>
        <position position="259"/>
    </location>
</feature>
<protein>
    <recommendedName>
        <fullName evidence="5">Neutral ceramidase</fullName>
        <ecNumber evidence="5">3.5.1.23</ecNumber>
    </recommendedName>
</protein>
<keyword evidence="2 5" id="KW-0378">Hydrolase</keyword>
<evidence type="ECO:0000259" key="7">
    <source>
        <dbReference type="Pfam" id="PF17048"/>
    </source>
</evidence>
<dbReference type="GO" id="GO:0042759">
    <property type="term" value="P:long-chain fatty acid biosynthetic process"/>
    <property type="evidence" value="ECO:0007669"/>
    <property type="project" value="TreeGrafter"/>
</dbReference>
<organism evidence="8 9">
    <name type="scientific">Aphanomyces euteiches</name>
    <dbReference type="NCBI Taxonomy" id="100861"/>
    <lineage>
        <taxon>Eukaryota</taxon>
        <taxon>Sar</taxon>
        <taxon>Stramenopiles</taxon>
        <taxon>Oomycota</taxon>
        <taxon>Saprolegniomycetes</taxon>
        <taxon>Saprolegniales</taxon>
        <taxon>Verrucalvaceae</taxon>
        <taxon>Aphanomyces</taxon>
    </lineage>
</organism>
<proteinExistence type="inferred from homology"/>
<comment type="similarity">
    <text evidence="1 5">Belongs to the neutral ceramidase family.</text>
</comment>
<evidence type="ECO:0000313" key="9">
    <source>
        <dbReference type="Proteomes" id="UP000481153"/>
    </source>
</evidence>
<comment type="catalytic activity">
    <reaction evidence="5">
        <text>an N-acylsphing-4-enine + H2O = sphing-4-enine + a fatty acid</text>
        <dbReference type="Rhea" id="RHEA:20856"/>
        <dbReference type="ChEBI" id="CHEBI:15377"/>
        <dbReference type="ChEBI" id="CHEBI:28868"/>
        <dbReference type="ChEBI" id="CHEBI:52639"/>
        <dbReference type="ChEBI" id="CHEBI:57756"/>
        <dbReference type="EC" id="3.5.1.23"/>
    </reaction>
</comment>
<keyword evidence="4" id="KW-0479">Metal-binding</keyword>
<feature type="domain" description="Neutral/alkaline non-lysosomal ceramidase N-terminal" evidence="6">
    <location>
        <begin position="2"/>
        <end position="480"/>
    </location>
</feature>
<dbReference type="InterPro" id="IPR031329">
    <property type="entry name" value="NEUT/ALK_ceramidase_N"/>
</dbReference>
<dbReference type="Pfam" id="PF17048">
    <property type="entry name" value="Ceramidse_alk_C"/>
    <property type="match status" value="1"/>
</dbReference>
<dbReference type="VEuPathDB" id="FungiDB:AeMF1_010056"/>
<dbReference type="GO" id="GO:0005576">
    <property type="term" value="C:extracellular region"/>
    <property type="evidence" value="ECO:0007669"/>
    <property type="project" value="TreeGrafter"/>
</dbReference>
<feature type="domain" description="Neutral/alkaline non-lysosomal ceramidase C-terminal" evidence="7">
    <location>
        <begin position="482"/>
        <end position="647"/>
    </location>
</feature>
<accession>A0A6G0XR73</accession>
<dbReference type="EC" id="3.5.1.23" evidence="5"/>
<dbReference type="Proteomes" id="UP000481153">
    <property type="component" value="Unassembled WGS sequence"/>
</dbReference>
<evidence type="ECO:0000256" key="5">
    <source>
        <dbReference type="RuleBase" id="RU366019"/>
    </source>
</evidence>
<reference evidence="8 9" key="1">
    <citation type="submission" date="2019-07" db="EMBL/GenBank/DDBJ databases">
        <title>Genomics analysis of Aphanomyces spp. identifies a new class of oomycete effector associated with host adaptation.</title>
        <authorList>
            <person name="Gaulin E."/>
        </authorList>
    </citation>
    <scope>NUCLEOTIDE SEQUENCE [LARGE SCALE GENOMIC DNA]</scope>
    <source>
        <strain evidence="8 9">ATCC 201684</strain>
    </source>
</reference>
<dbReference type="PANTHER" id="PTHR12670:SF1">
    <property type="entry name" value="NEUTRAL CERAMIDASE"/>
    <property type="match status" value="1"/>
</dbReference>
<sequence>MRIGAAMYDVTGPAAEVGMFGYAQAHQATSGIHMRLRSRAFVFHDDQDKYFAFVSIDTGCITETVTQAVIARLQEQEPVVPRNTFQLENVLLSATHTHCAPGGLSEFPIYSMHPPLKGFDAQNFECVVTGVVKSIVRAFRNLQPGTIRVARGDCLGASINRSVDAYNANPEEERKQYAHDTDKEMTLWRLDGDDGYPIGMINWFAVHPTSMGSWFTLITGDNKGYASHVFEREQGTVHLMDRPRCFVAAFAQSNEGDVSPNIFGPRNHANEHHDLERMEIVANAQLDTARRLYEEAASAPPVAGGLRFVHQYVDYNSIELEDKWHMHKECPKMTSSGCIGVSMLSGTFFDGRGVHGIPEGLQWGDKSWFTLMPQTQSMQMEKPIIFPTASYGMSPSVLPLQLITIADSLAIAALPFETTTMAGRRLRKSIASALNVDHVILAGLSNAYCGYMTTREEYAIQRYEGASTHFGPNQLVATQQQFERLAKALRSATPPETLLPPQKVSTSNWHTPVIQDTVPSPVANFGMIAKDVQGSKYTWGATVQAVFYGGHPKNDLRTQGTFLEIQRWRPDGRGGGVWVLFADDGDEHTFYHWKRSGLAGSLVTIVWHIPKTTPPGQYRIKHNGNYKLKWNSKDVVSYSGTSRAFSVSDGDEKKQAGLSIQIPGSTGHSIIEDGGWSPDGKKRDFIGRWPACTLRRLKNV</sequence>
<dbReference type="InterPro" id="IPR006823">
    <property type="entry name" value="Ceramidase_alk"/>
</dbReference>
<dbReference type="EMBL" id="VJMJ01000023">
    <property type="protein sequence ID" value="KAF0742830.1"/>
    <property type="molecule type" value="Genomic_DNA"/>
</dbReference>
<feature type="binding site" evidence="4">
    <location>
        <position position="417"/>
    </location>
    <ligand>
        <name>Zn(2+)</name>
        <dbReference type="ChEBI" id="CHEBI:29105"/>
    </ligand>
</feature>
<dbReference type="Gene3D" id="2.60.40.2300">
    <property type="entry name" value="Neutral/alkaline non-lysosomal ceramidase, C-terminal domain"/>
    <property type="match status" value="1"/>
</dbReference>
<evidence type="ECO:0000259" key="6">
    <source>
        <dbReference type="Pfam" id="PF04734"/>
    </source>
</evidence>
<comment type="cofactor">
    <cofactor evidence="4">
        <name>Zn(2+)</name>
        <dbReference type="ChEBI" id="CHEBI:29105"/>
    </cofactor>
    <text evidence="4">Binds 1 zinc ion per subunit.</text>
</comment>
<gene>
    <name evidence="8" type="ORF">Ae201684_002229</name>
</gene>
<dbReference type="AlphaFoldDB" id="A0A6G0XR73"/>
<keyword evidence="4" id="KW-0862">Zinc</keyword>
<comment type="caution">
    <text evidence="8">The sequence shown here is derived from an EMBL/GenBank/DDBJ whole genome shotgun (WGS) entry which is preliminary data.</text>
</comment>
<evidence type="ECO:0000313" key="8">
    <source>
        <dbReference type="EMBL" id="KAF0742830.1"/>
    </source>
</evidence>
<feature type="binding site" evidence="4">
    <location>
        <position position="207"/>
    </location>
    <ligand>
        <name>Zn(2+)</name>
        <dbReference type="ChEBI" id="CHEBI:29105"/>
    </ligand>
</feature>
<dbReference type="PANTHER" id="PTHR12670">
    <property type="entry name" value="CERAMIDASE"/>
    <property type="match status" value="1"/>
</dbReference>
<feature type="binding site" evidence="4">
    <location>
        <position position="451"/>
    </location>
    <ligand>
        <name>Zn(2+)</name>
        <dbReference type="ChEBI" id="CHEBI:29105"/>
    </ligand>
</feature>
<evidence type="ECO:0000256" key="2">
    <source>
        <dbReference type="ARBA" id="ARBA00022801"/>
    </source>
</evidence>
<name>A0A6G0XR73_9STRA</name>
<evidence type="ECO:0000256" key="4">
    <source>
        <dbReference type="PIRSR" id="PIRSR606823-2"/>
    </source>
</evidence>
<feature type="binding site" evidence="4">
    <location>
        <position position="96"/>
    </location>
    <ligand>
        <name>Zn(2+)</name>
        <dbReference type="ChEBI" id="CHEBI:29105"/>
    </ligand>
</feature>
<dbReference type="InterPro" id="IPR038445">
    <property type="entry name" value="NCDase_C_sf"/>
</dbReference>
<keyword evidence="9" id="KW-1185">Reference proteome</keyword>
<evidence type="ECO:0000256" key="1">
    <source>
        <dbReference type="ARBA" id="ARBA00009835"/>
    </source>
</evidence>